<dbReference type="RefSeq" id="WP_022618806.1">
    <property type="nucleotide sequence ID" value="NZ_JAQLXP010000046.1"/>
</dbReference>
<protein>
    <submittedName>
        <fullName evidence="2">Uncharacterized protein</fullName>
    </submittedName>
</protein>
<sequence>MDDIETAKNLTVKARTAYSVWDVCRLFIEMIAPDVDIDIESKRKSDELLFPGYVIRPMESLTTGRPYGLDSSAEDSSVSSDSSAEVILPAAKMVKERFDSIGNGMLSSQEASQAAIDLMLQNNKLLDNRKQLYKSIAIIIGRLPEKDKKRATEMLMRKMDCTQLLVPPAPTEEDVMKLVSVVTQLLTLVPPDRQAALIGDLFIPESLKDIFNSFNELAAENRLQQKKSELEGRTEVNHANTNEEVPSRRTRSRDTNARGAYKLQNTITEGPKAVPTKKRRVATRVRGRKSRNTSRV</sequence>
<reference evidence="2" key="1">
    <citation type="submission" date="2023-01" db="EMBL/GenBank/DDBJ databases">
        <title>Human gut microbiome strain richness.</title>
        <authorList>
            <person name="Chen-Liaw A."/>
        </authorList>
    </citation>
    <scope>NUCLEOTIDE SEQUENCE</scope>
    <source>
        <strain evidence="2">D8_m1001271B151109d0_201107</strain>
    </source>
</reference>
<comment type="caution">
    <text evidence="2">The sequence shown here is derived from an EMBL/GenBank/DDBJ whole genome shotgun (WGS) entry which is preliminary data.</text>
</comment>
<gene>
    <name evidence="2" type="ORF">PND82_11495</name>
</gene>
<dbReference type="AlphaFoldDB" id="A0AAW6CVZ8"/>
<evidence type="ECO:0000313" key="3">
    <source>
        <dbReference type="Proteomes" id="UP001212981"/>
    </source>
</evidence>
<evidence type="ECO:0000313" key="2">
    <source>
        <dbReference type="EMBL" id="MDB7983436.1"/>
    </source>
</evidence>
<proteinExistence type="predicted"/>
<name>A0AAW6CVZ8_9FIRM</name>
<feature type="region of interest" description="Disordered" evidence="1">
    <location>
        <begin position="228"/>
        <end position="296"/>
    </location>
</feature>
<evidence type="ECO:0000256" key="1">
    <source>
        <dbReference type="SAM" id="MobiDB-lite"/>
    </source>
</evidence>
<dbReference type="Proteomes" id="UP001212981">
    <property type="component" value="Unassembled WGS sequence"/>
</dbReference>
<dbReference type="EMBL" id="JAQLXO010000039">
    <property type="protein sequence ID" value="MDB7983436.1"/>
    <property type="molecule type" value="Genomic_DNA"/>
</dbReference>
<organism evidence="2 3">
    <name type="scientific">Faecalicoccus pleomorphus</name>
    <dbReference type="NCBI Taxonomy" id="1323"/>
    <lineage>
        <taxon>Bacteria</taxon>
        <taxon>Bacillati</taxon>
        <taxon>Bacillota</taxon>
        <taxon>Erysipelotrichia</taxon>
        <taxon>Erysipelotrichales</taxon>
        <taxon>Erysipelotrichaceae</taxon>
        <taxon>Faecalicoccus</taxon>
    </lineage>
</organism>
<feature type="compositionally biased region" description="Basic residues" evidence="1">
    <location>
        <begin position="275"/>
        <end position="296"/>
    </location>
</feature>
<accession>A0AAW6CVZ8</accession>